<dbReference type="Proteomes" id="UP001168540">
    <property type="component" value="Unassembled WGS sequence"/>
</dbReference>
<organism evidence="6 7">
    <name type="scientific">Crenobacter oryzisoli</name>
    <dbReference type="NCBI Taxonomy" id="3056844"/>
    <lineage>
        <taxon>Bacteria</taxon>
        <taxon>Pseudomonadati</taxon>
        <taxon>Pseudomonadota</taxon>
        <taxon>Betaproteobacteria</taxon>
        <taxon>Neisseriales</taxon>
        <taxon>Neisseriaceae</taxon>
        <taxon>Crenobacter</taxon>
    </lineage>
</organism>
<evidence type="ECO:0000259" key="5">
    <source>
        <dbReference type="PROSITE" id="PS50931"/>
    </source>
</evidence>
<name>A0ABT7XSQ5_9NEIS</name>
<dbReference type="CDD" id="cd08422">
    <property type="entry name" value="PBP2_CrgA_like"/>
    <property type="match status" value="1"/>
</dbReference>
<gene>
    <name evidence="6" type="ORF">QU481_17985</name>
</gene>
<proteinExistence type="inferred from homology"/>
<dbReference type="Gene3D" id="3.40.190.290">
    <property type="match status" value="1"/>
</dbReference>
<sequence length="301" mass="32696">MSPRRPLDSLAALRLFRLIAEQGSFSRAAERLELSSGAASKQISALEESLGVRLLQRSTRRLSLTEAGRLYYRHCVKALDELELAEQALQALGDTPRGRLRMAVPIAFGQLFLQQHLPAFLRAYPEVSLDLVLSDHYVDLVEDGFDLALRISSGLPDSRLVARTIGPLGRALVASPGYLAGAGPLEHPSDLGQHVALIHTLSGSYAEWTFRRGGEEVRVPVRGRLSVNSSMLLRTSLLDGIGLTLTPTLAVQDLLADGRLVEVLPDWVPQGLKLFALLPSNRAVAPKSAAFIEFLAGLDLP</sequence>
<dbReference type="PANTHER" id="PTHR30537:SF5">
    <property type="entry name" value="HTH-TYPE TRANSCRIPTIONAL ACTIVATOR TTDR-RELATED"/>
    <property type="match status" value="1"/>
</dbReference>
<dbReference type="Pfam" id="PF03466">
    <property type="entry name" value="LysR_substrate"/>
    <property type="match status" value="1"/>
</dbReference>
<evidence type="ECO:0000313" key="7">
    <source>
        <dbReference type="Proteomes" id="UP001168540"/>
    </source>
</evidence>
<keyword evidence="4" id="KW-0804">Transcription</keyword>
<keyword evidence="7" id="KW-1185">Reference proteome</keyword>
<dbReference type="PRINTS" id="PR00039">
    <property type="entry name" value="HTHLYSR"/>
</dbReference>
<dbReference type="PROSITE" id="PS50931">
    <property type="entry name" value="HTH_LYSR"/>
    <property type="match status" value="1"/>
</dbReference>
<evidence type="ECO:0000256" key="4">
    <source>
        <dbReference type="ARBA" id="ARBA00023163"/>
    </source>
</evidence>
<accession>A0ABT7XSQ5</accession>
<dbReference type="InterPro" id="IPR036388">
    <property type="entry name" value="WH-like_DNA-bd_sf"/>
</dbReference>
<protein>
    <submittedName>
        <fullName evidence="6">LysR substrate-binding domain-containing protein</fullName>
    </submittedName>
</protein>
<dbReference type="InterPro" id="IPR000847">
    <property type="entry name" value="LysR_HTH_N"/>
</dbReference>
<dbReference type="SUPFAM" id="SSF53850">
    <property type="entry name" value="Periplasmic binding protein-like II"/>
    <property type="match status" value="1"/>
</dbReference>
<evidence type="ECO:0000256" key="2">
    <source>
        <dbReference type="ARBA" id="ARBA00023015"/>
    </source>
</evidence>
<evidence type="ECO:0000256" key="1">
    <source>
        <dbReference type="ARBA" id="ARBA00009437"/>
    </source>
</evidence>
<evidence type="ECO:0000256" key="3">
    <source>
        <dbReference type="ARBA" id="ARBA00023125"/>
    </source>
</evidence>
<comment type="caution">
    <text evidence="6">The sequence shown here is derived from an EMBL/GenBank/DDBJ whole genome shotgun (WGS) entry which is preliminary data.</text>
</comment>
<dbReference type="InterPro" id="IPR058163">
    <property type="entry name" value="LysR-type_TF_proteobact-type"/>
</dbReference>
<dbReference type="InterPro" id="IPR005119">
    <property type="entry name" value="LysR_subst-bd"/>
</dbReference>
<evidence type="ECO:0000313" key="6">
    <source>
        <dbReference type="EMBL" id="MDN0076750.1"/>
    </source>
</evidence>
<keyword evidence="3" id="KW-0238">DNA-binding</keyword>
<keyword evidence="2" id="KW-0805">Transcription regulation</keyword>
<dbReference type="PANTHER" id="PTHR30537">
    <property type="entry name" value="HTH-TYPE TRANSCRIPTIONAL REGULATOR"/>
    <property type="match status" value="1"/>
</dbReference>
<comment type="similarity">
    <text evidence="1">Belongs to the LysR transcriptional regulatory family.</text>
</comment>
<reference evidence="6" key="1">
    <citation type="submission" date="2023-06" db="EMBL/GenBank/DDBJ databases">
        <authorList>
            <person name="Zhang S."/>
        </authorList>
    </citation>
    <scope>NUCLEOTIDE SEQUENCE</scope>
    <source>
        <strain evidence="6">SG2303</strain>
    </source>
</reference>
<dbReference type="Pfam" id="PF00126">
    <property type="entry name" value="HTH_1"/>
    <property type="match status" value="1"/>
</dbReference>
<dbReference type="SUPFAM" id="SSF46785">
    <property type="entry name" value="Winged helix' DNA-binding domain"/>
    <property type="match status" value="1"/>
</dbReference>
<dbReference type="EMBL" id="JAUEDK010000041">
    <property type="protein sequence ID" value="MDN0076750.1"/>
    <property type="molecule type" value="Genomic_DNA"/>
</dbReference>
<feature type="domain" description="HTH lysR-type" evidence="5">
    <location>
        <begin position="8"/>
        <end position="65"/>
    </location>
</feature>
<dbReference type="RefSeq" id="WP_289831400.1">
    <property type="nucleotide sequence ID" value="NZ_JAUEDK010000041.1"/>
</dbReference>
<dbReference type="Gene3D" id="1.10.10.10">
    <property type="entry name" value="Winged helix-like DNA-binding domain superfamily/Winged helix DNA-binding domain"/>
    <property type="match status" value="1"/>
</dbReference>
<dbReference type="InterPro" id="IPR036390">
    <property type="entry name" value="WH_DNA-bd_sf"/>
</dbReference>